<dbReference type="Proteomes" id="UP000607653">
    <property type="component" value="Unassembled WGS sequence"/>
</dbReference>
<gene>
    <name evidence="1" type="ORF">HUJ06_005994</name>
</gene>
<evidence type="ECO:0000313" key="2">
    <source>
        <dbReference type="Proteomes" id="UP000607653"/>
    </source>
</evidence>
<keyword evidence="2" id="KW-1185">Reference proteome</keyword>
<dbReference type="EMBL" id="DUZY01000004">
    <property type="protein sequence ID" value="DAD35354.1"/>
    <property type="molecule type" value="Genomic_DNA"/>
</dbReference>
<organism evidence="1 2">
    <name type="scientific">Nelumbo nucifera</name>
    <name type="common">Sacred lotus</name>
    <dbReference type="NCBI Taxonomy" id="4432"/>
    <lineage>
        <taxon>Eukaryota</taxon>
        <taxon>Viridiplantae</taxon>
        <taxon>Streptophyta</taxon>
        <taxon>Embryophyta</taxon>
        <taxon>Tracheophyta</taxon>
        <taxon>Spermatophyta</taxon>
        <taxon>Magnoliopsida</taxon>
        <taxon>Proteales</taxon>
        <taxon>Nelumbonaceae</taxon>
        <taxon>Nelumbo</taxon>
    </lineage>
</organism>
<protein>
    <submittedName>
        <fullName evidence="1">Uncharacterized protein</fullName>
    </submittedName>
</protein>
<evidence type="ECO:0000313" key="1">
    <source>
        <dbReference type="EMBL" id="DAD35354.1"/>
    </source>
</evidence>
<accession>A0A822YME1</accession>
<comment type="caution">
    <text evidence="1">The sequence shown here is derived from an EMBL/GenBank/DDBJ whole genome shotgun (WGS) entry which is preliminary data.</text>
</comment>
<proteinExistence type="predicted"/>
<reference evidence="1 2" key="1">
    <citation type="journal article" date="2020" name="Mol. Biol. Evol.">
        <title>Distinct Expression and Methylation Patterns for Genes with Different Fates following a Single Whole-Genome Duplication in Flowering Plants.</title>
        <authorList>
            <person name="Shi T."/>
            <person name="Rahmani R.S."/>
            <person name="Gugger P.F."/>
            <person name="Wang M."/>
            <person name="Li H."/>
            <person name="Zhang Y."/>
            <person name="Li Z."/>
            <person name="Wang Q."/>
            <person name="Van de Peer Y."/>
            <person name="Marchal K."/>
            <person name="Chen J."/>
        </authorList>
    </citation>
    <scope>NUCLEOTIDE SEQUENCE [LARGE SCALE GENOMIC DNA]</scope>
    <source>
        <tissue evidence="1">Leaf</tissue>
    </source>
</reference>
<dbReference type="AlphaFoldDB" id="A0A822YME1"/>
<sequence>MVRKRNRDEEGYRKATKSHKFNSEWDVKALLGVAGKKIITTTARNSVQKGTEGVVGKVGEEVKRFTGDSSYSSVPGNSTLEGAMGWDEDLPWFSSLVEEQALWGWLWFPEWETEFYAVQNELVWDDDIWQLKDIKEIPNPSKDQKGR</sequence>
<name>A0A822YME1_NELNU</name>